<dbReference type="SUPFAM" id="SSF54928">
    <property type="entry name" value="RNA-binding domain, RBD"/>
    <property type="match status" value="1"/>
</dbReference>
<gene>
    <name evidence="4" type="ORF">L195_g025352</name>
</gene>
<dbReference type="ExpressionAtlas" id="A0A2K3NG83">
    <property type="expression patterns" value="baseline"/>
</dbReference>
<evidence type="ECO:0000256" key="2">
    <source>
        <dbReference type="SAM" id="MobiDB-lite"/>
    </source>
</evidence>
<feature type="compositionally biased region" description="Polar residues" evidence="2">
    <location>
        <begin position="105"/>
        <end position="115"/>
    </location>
</feature>
<dbReference type="AlphaFoldDB" id="A0A2K3NG83"/>
<dbReference type="PROSITE" id="PS50102">
    <property type="entry name" value="RRM"/>
    <property type="match status" value="1"/>
</dbReference>
<dbReference type="CDD" id="cd00590">
    <property type="entry name" value="RRM_SF"/>
    <property type="match status" value="1"/>
</dbReference>
<protein>
    <submittedName>
        <fullName evidence="4">Putative sulfate transporter</fullName>
    </submittedName>
</protein>
<accession>A0A2K3NG83</accession>
<dbReference type="SUPFAM" id="SSF56219">
    <property type="entry name" value="DNase I-like"/>
    <property type="match status" value="1"/>
</dbReference>
<feature type="compositionally biased region" description="Basic and acidic residues" evidence="2">
    <location>
        <begin position="79"/>
        <end position="96"/>
    </location>
</feature>
<feature type="region of interest" description="Disordered" evidence="2">
    <location>
        <begin position="295"/>
        <end position="314"/>
    </location>
</feature>
<dbReference type="InterPro" id="IPR000504">
    <property type="entry name" value="RRM_dom"/>
</dbReference>
<dbReference type="InterPro" id="IPR012677">
    <property type="entry name" value="Nucleotide-bd_a/b_plait_sf"/>
</dbReference>
<feature type="non-terminal residue" evidence="4">
    <location>
        <position position="1056"/>
    </location>
</feature>
<name>A0A2K3NG83_TRIPR</name>
<feature type="domain" description="RRM" evidence="3">
    <location>
        <begin position="195"/>
        <end position="272"/>
    </location>
</feature>
<feature type="non-terminal residue" evidence="4">
    <location>
        <position position="1"/>
    </location>
</feature>
<dbReference type="PANTHER" id="PTHR34427:SF5">
    <property type="entry name" value="DUF4283 DOMAIN-CONTAINING PROTEIN"/>
    <property type="match status" value="1"/>
</dbReference>
<dbReference type="Gene3D" id="3.30.70.330">
    <property type="match status" value="1"/>
</dbReference>
<feature type="compositionally biased region" description="Polar residues" evidence="2">
    <location>
        <begin position="67"/>
        <end position="78"/>
    </location>
</feature>
<dbReference type="EMBL" id="ASHM01020859">
    <property type="protein sequence ID" value="PNY02048.1"/>
    <property type="molecule type" value="Genomic_DNA"/>
</dbReference>
<organism evidence="4 5">
    <name type="scientific">Trifolium pratense</name>
    <name type="common">Red clover</name>
    <dbReference type="NCBI Taxonomy" id="57577"/>
    <lineage>
        <taxon>Eukaryota</taxon>
        <taxon>Viridiplantae</taxon>
        <taxon>Streptophyta</taxon>
        <taxon>Embryophyta</taxon>
        <taxon>Tracheophyta</taxon>
        <taxon>Spermatophyta</taxon>
        <taxon>Magnoliopsida</taxon>
        <taxon>eudicotyledons</taxon>
        <taxon>Gunneridae</taxon>
        <taxon>Pentapetalae</taxon>
        <taxon>rosids</taxon>
        <taxon>fabids</taxon>
        <taxon>Fabales</taxon>
        <taxon>Fabaceae</taxon>
        <taxon>Papilionoideae</taxon>
        <taxon>50 kb inversion clade</taxon>
        <taxon>NPAAA clade</taxon>
        <taxon>Hologalegina</taxon>
        <taxon>IRL clade</taxon>
        <taxon>Trifolieae</taxon>
        <taxon>Trifolium</taxon>
    </lineage>
</organism>
<feature type="region of interest" description="Disordered" evidence="2">
    <location>
        <begin position="784"/>
        <end position="808"/>
    </location>
</feature>
<feature type="compositionally biased region" description="Polar residues" evidence="2">
    <location>
        <begin position="45"/>
        <end position="54"/>
    </location>
</feature>
<dbReference type="SMART" id="SM00360">
    <property type="entry name" value="RRM"/>
    <property type="match status" value="1"/>
</dbReference>
<feature type="compositionally biased region" description="Basic and acidic residues" evidence="2">
    <location>
        <begin position="632"/>
        <end position="643"/>
    </location>
</feature>
<dbReference type="Pfam" id="PF00076">
    <property type="entry name" value="RRM_1"/>
    <property type="match status" value="1"/>
</dbReference>
<feature type="compositionally biased region" description="Basic and acidic residues" evidence="2">
    <location>
        <begin position="25"/>
        <end position="36"/>
    </location>
</feature>
<dbReference type="Proteomes" id="UP000236291">
    <property type="component" value="Unassembled WGS sequence"/>
</dbReference>
<dbReference type="PANTHER" id="PTHR34427">
    <property type="entry name" value="DUF4283 DOMAIN PROTEIN"/>
    <property type="match status" value="1"/>
</dbReference>
<proteinExistence type="predicted"/>
<feature type="region of interest" description="Disordered" evidence="2">
    <location>
        <begin position="1"/>
        <end position="115"/>
    </location>
</feature>
<feature type="region of interest" description="Disordered" evidence="2">
    <location>
        <begin position="625"/>
        <end position="653"/>
    </location>
</feature>
<dbReference type="GO" id="GO:0003723">
    <property type="term" value="F:RNA binding"/>
    <property type="evidence" value="ECO:0007669"/>
    <property type="project" value="UniProtKB-UniRule"/>
</dbReference>
<reference evidence="4 5" key="2">
    <citation type="journal article" date="2017" name="Front. Plant Sci.">
        <title>Gene Classification and Mining of Molecular Markers Useful in Red Clover (Trifolium pratense) Breeding.</title>
        <authorList>
            <person name="Istvanek J."/>
            <person name="Dluhosova J."/>
            <person name="Dluhos P."/>
            <person name="Patkova L."/>
            <person name="Nedelnik J."/>
            <person name="Repkova J."/>
        </authorList>
    </citation>
    <scope>NUCLEOTIDE SEQUENCE [LARGE SCALE GENOMIC DNA]</scope>
    <source>
        <strain evidence="5">cv. Tatra</strain>
        <tissue evidence="4">Young leaves</tissue>
    </source>
</reference>
<reference evidence="4 5" key="1">
    <citation type="journal article" date="2014" name="Am. J. Bot.">
        <title>Genome assembly and annotation for red clover (Trifolium pratense; Fabaceae).</title>
        <authorList>
            <person name="Istvanek J."/>
            <person name="Jaros M."/>
            <person name="Krenek A."/>
            <person name="Repkova J."/>
        </authorList>
    </citation>
    <scope>NUCLEOTIDE SEQUENCE [LARGE SCALE GENOMIC DNA]</scope>
    <source>
        <strain evidence="5">cv. Tatra</strain>
        <tissue evidence="4">Young leaves</tissue>
    </source>
</reference>
<evidence type="ECO:0000259" key="3">
    <source>
        <dbReference type="PROSITE" id="PS50102"/>
    </source>
</evidence>
<evidence type="ECO:0000313" key="4">
    <source>
        <dbReference type="EMBL" id="PNY02048.1"/>
    </source>
</evidence>
<sequence>RHKWGDASIDSGGWTEVRRRRRNGFRGEDGGKDRSRQTRHHHYSRSISLPGNQRFNDRCYSPKSGVRNRNQTGRNQSRYSKEGRLSSRDRSQEHSHLVRSGKARSPSTFRRQQQALCGARRRLEMEEEWRRSDCDNYNEGVRCNHDQLRDGHDRMLAGGGDVRVDHKMVNVNKHDGDDCMHGEECVLGTDLKRYVSFYFTNFPAQMSKFYLRKGFEVCGILEDVYVANKRNKFGQPYGFVKFSNVKNVSKMTRALNDVWFGHFRVRASVAMFERNVSGAGRRMEKIKVASEKVNAPLPKDGKQNSNRHVMPKGGEEKIILPGQQSPRAKKEGSNTADGVRVGDIVVKLGARKAKSTQKKGQKEEAVKNSKEVEQRVDTAKVNPALMRSYRSTPDDVDWAHNGIVATIFNGEAIPVVQNRILDAGFNDVVLIPMGADKVFVRSSEGADVMSTVLNAKEFFQLVFSNWTRWEKDVEPYRRGAWVRLYGIPLKAWNEQFFKLCVFECGRYLRTEGCSVDKDRLDFARVLIATTDLDIINRVESVLVDGNRVEVKIVEEWGYALGEDMCLLEDEFESEVAQSVCVEGQIDPEARRNVDMMVNHFTDRLRDEGFDDIQGMDVEEPLVEPDDALSSEGKNEVEAERGPEILRPGPHGASGNQGVHSNLIPLQTTSQVRHSIRPLGSKRTNSCPPTAKRSVISGPWSLEWLHDQNHGEAGVIFSARKKGMKGNHHGMRLNKIEQQDPRRRKVGGLLRHPIHSLKKVARMPSKDRREVLKVLKKSVRRRRGGDVLNRSCSVSRQESGGGSNSSGSINNDWKNWVAVQGNEQMTMDDVWGIGKAIGVKFKGDNVNMFNILSRAGKGKKEISGQRGLGGLEKRKEVRKLVEDLKPFIFCIQETKLQNCDVFLGSNLWGSSSHGFSYRPSLGASGGLLTLWDTSEVEVWSTESIESVLWCHGRFSKSGEEFSVANVYAPCDDGAKQVLWDSLSVRLRSLVGKRVCVCGDFNAVKLVDERRSSRGGHRSLDHVPFARFIEDNTLIDLPLIGRKFTWFKGDGSSMSRLD</sequence>
<evidence type="ECO:0000256" key="1">
    <source>
        <dbReference type="PROSITE-ProRule" id="PRU00176"/>
    </source>
</evidence>
<dbReference type="InterPro" id="IPR035979">
    <property type="entry name" value="RBD_domain_sf"/>
</dbReference>
<dbReference type="Gene3D" id="3.60.10.10">
    <property type="entry name" value="Endonuclease/exonuclease/phosphatase"/>
    <property type="match status" value="1"/>
</dbReference>
<comment type="caution">
    <text evidence="4">The sequence shown here is derived from an EMBL/GenBank/DDBJ whole genome shotgun (WGS) entry which is preliminary data.</text>
</comment>
<evidence type="ECO:0000313" key="5">
    <source>
        <dbReference type="Proteomes" id="UP000236291"/>
    </source>
</evidence>
<dbReference type="InterPro" id="IPR036691">
    <property type="entry name" value="Endo/exonu/phosph_ase_sf"/>
</dbReference>
<keyword evidence="1" id="KW-0694">RNA-binding</keyword>